<keyword evidence="2" id="KW-0963">Cytoplasm</keyword>
<dbReference type="PANTHER" id="PTHR14344">
    <property type="entry name" value="WD REPEAT PROTEIN"/>
    <property type="match status" value="1"/>
</dbReference>
<dbReference type="GO" id="GO:0030488">
    <property type="term" value="P:tRNA methylation"/>
    <property type="evidence" value="ECO:0007669"/>
    <property type="project" value="TreeGrafter"/>
</dbReference>
<dbReference type="GO" id="GO:0005737">
    <property type="term" value="C:cytoplasm"/>
    <property type="evidence" value="ECO:0007669"/>
    <property type="project" value="UniProtKB-SubCell"/>
</dbReference>
<gene>
    <name evidence="8" type="ORF">B0J11DRAFT_505701</name>
</gene>
<feature type="repeat" description="WD" evidence="7">
    <location>
        <begin position="213"/>
        <end position="254"/>
    </location>
</feature>
<dbReference type="AlphaFoldDB" id="A0A9P9INE3"/>
<organism evidence="8 9">
    <name type="scientific">Dendryphion nanum</name>
    <dbReference type="NCBI Taxonomy" id="256645"/>
    <lineage>
        <taxon>Eukaryota</taxon>
        <taxon>Fungi</taxon>
        <taxon>Dikarya</taxon>
        <taxon>Ascomycota</taxon>
        <taxon>Pezizomycotina</taxon>
        <taxon>Dothideomycetes</taxon>
        <taxon>Pleosporomycetidae</taxon>
        <taxon>Pleosporales</taxon>
        <taxon>Torulaceae</taxon>
        <taxon>Dendryphion</taxon>
    </lineage>
</organism>
<dbReference type="Pfam" id="PF00400">
    <property type="entry name" value="WD40"/>
    <property type="match status" value="3"/>
</dbReference>
<dbReference type="SUPFAM" id="SSF50978">
    <property type="entry name" value="WD40 repeat-like"/>
    <property type="match status" value="3"/>
</dbReference>
<dbReference type="OrthoDB" id="5594999at2759"/>
<comment type="caution">
    <text evidence="8">The sequence shown here is derived from an EMBL/GenBank/DDBJ whole genome shotgun (WGS) entry which is preliminary data.</text>
</comment>
<feature type="repeat" description="WD" evidence="7">
    <location>
        <begin position="1038"/>
        <end position="1073"/>
    </location>
</feature>
<proteinExistence type="inferred from homology"/>
<dbReference type="PROSITE" id="PS00678">
    <property type="entry name" value="WD_REPEATS_1"/>
    <property type="match status" value="1"/>
</dbReference>
<dbReference type="Proteomes" id="UP000700596">
    <property type="component" value="Unassembled WGS sequence"/>
</dbReference>
<dbReference type="PROSITE" id="PS50082">
    <property type="entry name" value="WD_REPEATS_2"/>
    <property type="match status" value="2"/>
</dbReference>
<evidence type="ECO:0000256" key="5">
    <source>
        <dbReference type="ARBA" id="ARBA00022737"/>
    </source>
</evidence>
<dbReference type="PANTHER" id="PTHR14344:SF3">
    <property type="entry name" value="WD REPEAT-CONTAINING PROTEIN 6"/>
    <property type="match status" value="1"/>
</dbReference>
<evidence type="ECO:0000256" key="3">
    <source>
        <dbReference type="ARBA" id="ARBA00022574"/>
    </source>
</evidence>
<evidence type="ECO:0000256" key="2">
    <source>
        <dbReference type="ARBA" id="ARBA00022490"/>
    </source>
</evidence>
<evidence type="ECO:0000313" key="9">
    <source>
        <dbReference type="Proteomes" id="UP000700596"/>
    </source>
</evidence>
<accession>A0A9P9INE3</accession>
<reference evidence="8" key="1">
    <citation type="journal article" date="2021" name="Nat. Commun.">
        <title>Genetic determinants of endophytism in the Arabidopsis root mycobiome.</title>
        <authorList>
            <person name="Mesny F."/>
            <person name="Miyauchi S."/>
            <person name="Thiergart T."/>
            <person name="Pickel B."/>
            <person name="Atanasova L."/>
            <person name="Karlsson M."/>
            <person name="Huettel B."/>
            <person name="Barry K.W."/>
            <person name="Haridas S."/>
            <person name="Chen C."/>
            <person name="Bauer D."/>
            <person name="Andreopoulos W."/>
            <person name="Pangilinan J."/>
            <person name="LaButti K."/>
            <person name="Riley R."/>
            <person name="Lipzen A."/>
            <person name="Clum A."/>
            <person name="Drula E."/>
            <person name="Henrissat B."/>
            <person name="Kohler A."/>
            <person name="Grigoriev I.V."/>
            <person name="Martin F.M."/>
            <person name="Hacquard S."/>
        </authorList>
    </citation>
    <scope>NUCLEOTIDE SEQUENCE</scope>
    <source>
        <strain evidence="8">MPI-CAGE-CH-0243</strain>
    </source>
</reference>
<comment type="similarity">
    <text evidence="6">Belongs to the WD repeat WDR6 family.</text>
</comment>
<comment type="subcellular location">
    <subcellularLocation>
        <location evidence="1">Cytoplasm</location>
    </subcellularLocation>
</comment>
<dbReference type="InterPro" id="IPR015943">
    <property type="entry name" value="WD40/YVTN_repeat-like_dom_sf"/>
</dbReference>
<dbReference type="EMBL" id="JAGMWT010000006">
    <property type="protein sequence ID" value="KAH7126992.1"/>
    <property type="molecule type" value="Genomic_DNA"/>
</dbReference>
<dbReference type="InterPro" id="IPR001680">
    <property type="entry name" value="WD40_rpt"/>
</dbReference>
<dbReference type="InterPro" id="IPR051973">
    <property type="entry name" value="tRNA_Anticodon_Mtase-Reg"/>
</dbReference>
<name>A0A9P9INE3_9PLEO</name>
<dbReference type="SMART" id="SM00320">
    <property type="entry name" value="WD40"/>
    <property type="match status" value="7"/>
</dbReference>
<evidence type="ECO:0000256" key="6">
    <source>
        <dbReference type="ARBA" id="ARBA00038255"/>
    </source>
</evidence>
<dbReference type="InterPro" id="IPR019775">
    <property type="entry name" value="WD40_repeat_CS"/>
</dbReference>
<keyword evidence="4" id="KW-0819">tRNA processing</keyword>
<evidence type="ECO:0000313" key="8">
    <source>
        <dbReference type="EMBL" id="KAH7126992.1"/>
    </source>
</evidence>
<keyword evidence="5" id="KW-0677">Repeat</keyword>
<keyword evidence="3 7" id="KW-0853">WD repeat</keyword>
<sequence length="1128" mass="124574">MSLVAYHECTRVPVTALATFGPFLLAAEGPYLRIYHGQTFELIATRKIFESQAIHGISVASGDSQCTLVAIWGGYLVRALKIQDRNLSKGIGQFMPDQIELSSPLRVSDWILDLCFGPHAHPDISISVPTRCAAITAHDALLELNISLEDDILCISSNELTSSTRSILYSAHVSWASFNHILVAAGTAFGEIIYWSWKRNPNGKPNTQIHCIFLGHEGSIFGVHISQEIEDSSTGRKKRLLASCSDDRTIRIWDALEGDIDSEEDSELKRTRHTGFSDNEFENQHHSTSKCLAIGWGHTSRVWTVRFMASSNADKATYLLSSGEDATSRLWHLRPRTTQTLKKDAWLYDLQLINTTAYHEGKNIWSTVLYNPSSKLQHVFCGAADSKIVGRPIPAFVLRSDQRTIAQSEYSLQDITNQEKQTNNVLPPMQVSHKSSKKSEFFRSYAFIDATSFLLTTNTGKIYVESLQMEEKLELGGIIKATTLVKELEDLSGYSICVGEGSLGVVFIGSARGIVFAYQTSTGDISSIAKLEGKVGSMFVSKMSDHNLVLTITLMGRKTARLLYLTVASSESVRVVRSIDIPIPELSTGLTITSTAFVSNMFVEEDHIFLGFRGGAIAAYSIPKEKEEGEAFSLNVTTNVHGKEAVTSLLWESSGDKDSNDGRLISVGRDSHIAIYSVDIKRNLFTIVHNLPLPIGPNLEGLYYHNGRLFIYGFSSTSFVSYDITTEEEIMSIESGGSHRSWAFQPHHKENGGTLVWTRASSMHVHSQARSNHNVVRSGGHGREIKAIAISNPQGDAQDSRRQLIATGAEDTDIKIFEYIDGDLICRRTLRKHTTGIQHLQWSGDRDYLFSSGGCEEFYIWRVRELSSPGIDIGVVCESVCAPESEHSDLRIMSFDVQQHSSPVPHFVIAMVYSDSTIRIYTYTLNSTSWQTIAKGTYFTSCLTQCTFISPTTLLTAGTDGHAVLWSLPATSTPFPTTLAWRTPIKIHQNASKTLELHTRSDGIEFIVSGGDDGSLSFIITTSLVDDSSIAYPPLILKRAHASAVTSTAVVTHDNRTFIITSGNDQWVRVWELLISPSESALDIKRVTKVKTSVADVSSMAILHRSEAVTKVAICGVGMEIIRLEHGL</sequence>
<evidence type="ECO:0000256" key="7">
    <source>
        <dbReference type="PROSITE-ProRule" id="PRU00221"/>
    </source>
</evidence>
<evidence type="ECO:0000256" key="1">
    <source>
        <dbReference type="ARBA" id="ARBA00004496"/>
    </source>
</evidence>
<dbReference type="Gene3D" id="2.130.10.10">
    <property type="entry name" value="YVTN repeat-like/Quinoprotein amine dehydrogenase"/>
    <property type="match status" value="3"/>
</dbReference>
<dbReference type="InterPro" id="IPR036322">
    <property type="entry name" value="WD40_repeat_dom_sf"/>
</dbReference>
<evidence type="ECO:0000256" key="4">
    <source>
        <dbReference type="ARBA" id="ARBA00022694"/>
    </source>
</evidence>
<keyword evidence="9" id="KW-1185">Reference proteome</keyword>
<protein>
    <submittedName>
        <fullName evidence="8">WD40-repeat-containing domain protein</fullName>
    </submittedName>
</protein>